<feature type="domain" description="Ricin B lectin" evidence="4">
    <location>
        <begin position="1169"/>
        <end position="1228"/>
    </location>
</feature>
<feature type="signal peptide" evidence="3">
    <location>
        <begin position="1"/>
        <end position="32"/>
    </location>
</feature>
<accession>A0A8J3VVD4</accession>
<comment type="caution">
    <text evidence="5">The sequence shown here is derived from an EMBL/GenBank/DDBJ whole genome shotgun (WGS) entry which is preliminary data.</text>
</comment>
<name>A0A8J3VVD4_9ACTN</name>
<dbReference type="EMBL" id="BONZ01000100">
    <property type="protein sequence ID" value="GIH20532.1"/>
    <property type="molecule type" value="Genomic_DNA"/>
</dbReference>
<dbReference type="CDD" id="cd00161">
    <property type="entry name" value="beta-trefoil_Ricin-like"/>
    <property type="match status" value="1"/>
</dbReference>
<organism evidence="5 6">
    <name type="scientific">Rugosimonospora africana</name>
    <dbReference type="NCBI Taxonomy" id="556532"/>
    <lineage>
        <taxon>Bacteria</taxon>
        <taxon>Bacillati</taxon>
        <taxon>Actinomycetota</taxon>
        <taxon>Actinomycetes</taxon>
        <taxon>Micromonosporales</taxon>
        <taxon>Micromonosporaceae</taxon>
        <taxon>Rugosimonospora</taxon>
    </lineage>
</organism>
<dbReference type="AlphaFoldDB" id="A0A8J3VVD4"/>
<protein>
    <recommendedName>
        <fullName evidence="4">Ricin B lectin domain-containing protein</fullName>
    </recommendedName>
</protein>
<reference evidence="5" key="1">
    <citation type="submission" date="2021-01" db="EMBL/GenBank/DDBJ databases">
        <title>Whole genome shotgun sequence of Rugosimonospora africana NBRC 104875.</title>
        <authorList>
            <person name="Komaki H."/>
            <person name="Tamura T."/>
        </authorList>
    </citation>
    <scope>NUCLEOTIDE SEQUENCE</scope>
    <source>
        <strain evidence="5">NBRC 104875</strain>
    </source>
</reference>
<evidence type="ECO:0000256" key="3">
    <source>
        <dbReference type="SAM" id="SignalP"/>
    </source>
</evidence>
<dbReference type="InterPro" id="IPR013517">
    <property type="entry name" value="FG-GAP"/>
</dbReference>
<evidence type="ECO:0000313" key="5">
    <source>
        <dbReference type="EMBL" id="GIH20532.1"/>
    </source>
</evidence>
<dbReference type="Gene3D" id="2.80.10.50">
    <property type="match status" value="1"/>
</dbReference>
<evidence type="ECO:0000259" key="4">
    <source>
        <dbReference type="Pfam" id="PF14200"/>
    </source>
</evidence>
<feature type="domain" description="Ricin B lectin" evidence="4">
    <location>
        <begin position="1082"/>
        <end position="1158"/>
    </location>
</feature>
<evidence type="ECO:0000313" key="6">
    <source>
        <dbReference type="Proteomes" id="UP000642748"/>
    </source>
</evidence>
<dbReference type="PROSITE" id="PS50231">
    <property type="entry name" value="RICIN_B_LECTIN"/>
    <property type="match status" value="1"/>
</dbReference>
<dbReference type="Proteomes" id="UP000642748">
    <property type="component" value="Unassembled WGS sequence"/>
</dbReference>
<evidence type="ECO:0000256" key="2">
    <source>
        <dbReference type="SAM" id="MobiDB-lite"/>
    </source>
</evidence>
<dbReference type="SUPFAM" id="SSF50370">
    <property type="entry name" value="Ricin B-like lectins"/>
    <property type="match status" value="1"/>
</dbReference>
<dbReference type="InterPro" id="IPR028994">
    <property type="entry name" value="Integrin_alpha_N"/>
</dbReference>
<dbReference type="Gene3D" id="2.40.128.340">
    <property type="match status" value="3"/>
</dbReference>
<keyword evidence="1 3" id="KW-0732">Signal</keyword>
<feature type="region of interest" description="Disordered" evidence="2">
    <location>
        <begin position="28"/>
        <end position="53"/>
    </location>
</feature>
<sequence length="1232" mass="128061">MASFPAARLLTTLVSGALASGLALPSGAPAHARPTVPARPAAAAAGPGTTAATGVPDAASALAMARRTGRPVEITSERTETGQVFANPTGTRTLEQYALPVRTRRDGRWVPIDTRLVRNSDGTVSPGATVTGLRLSGGGSGPLVSAAQGDRRLSLSWPAPLPVPVLDGDTATYRAVLPGVDLQVRVDAIGFSELLVVHDAAAARNPALRRIRLRTGTEGLTLRADPDGGSTALGADGRAVFVSGTPMMWESRGADPDRTPTATLDATPAAAATGSDGSRAPRQRAMHMEVAAGQLTVVPDATLLSAPDVRYPLYIDPSYSAAQYRWTIVSGSSKTTSYWTDSYYHDDMRVGLTYGTGEGPWRTFFQVNTAPLAHATVSQAWVSVSMTHSANCAATSVELWHTNTIDPTKAVTWNNTASSWLGGKALDTQSGKANKPACGQSPMLMEFGVTNGSVQAVAQDAATGAAGPQEAVAFGLRIPSAHESDDLYWKRFDPATARLNVVYNTPPLAPTSVSTVPPTPCGTVGAPTPLNTTTPTFGAVGYDPNGDLISDDLDILSGSTVLDTENSGTVGSGDAANWLTVPAGVLPSDQPTAVFGYRARTRDGTLAGPYSTPCYFTVDTTRPTPPSVTSTDYPNGVPVRSVGELGTVTFTRAGGDTDVASFQYGFTPDATTMSVVAATDGTATVPVTLWPAVAGDGSDVSRTLYVRAVDRAGNVSPLNAGWVLAEHGRVVTAPAARADLNGDRRGDVSTVVDQGYDRTTVWNWVAGQGGFSTGYVGWDSGINGGFGTSRIASVDGDFNGDGRTDVAMFREDPDAQVRLFLLLSDGTRYNAASQPVWTGSGWRVSHLKLVAGDFNGDGYDDIAALQGLAGGQSKLWVQLSNRGAFGNPVLQWDSGAGNLALEQANLVAGDFDGDGYTDIADVVDAGGGVSRLMVHASNHGQFGAPVTAWASAAGTFSANRARFVAGNADGDAAHRDEILALYDDGSATAHLAAFTDQGGTWTTGTWWSSGAGGFDASHAVTFGAGDYDGDGRTDVAALYDTGAGTRRLYTFTSSGIGFADKQDRWDGYVGAALPAPHIDQTRKYRIQPSYDSKCLDVPGGSTADGTALDQWDCVATATWEQFALVPVGDSPYYEFRTAAGKCVEVRGWSLLDAAPIDQSPCAAGGPAQPNQHFRLDYVSGSGRDILVQIRDVHSDACLSVTGSGTANGAAIVQAACGAPAPANQLFFVRVDP</sequence>
<dbReference type="SUPFAM" id="SSF69318">
    <property type="entry name" value="Integrin alpha N-terminal domain"/>
    <property type="match status" value="1"/>
</dbReference>
<dbReference type="RefSeq" id="WP_203923962.1">
    <property type="nucleotide sequence ID" value="NZ_BONZ01000100.1"/>
</dbReference>
<feature type="compositionally biased region" description="Low complexity" evidence="2">
    <location>
        <begin position="259"/>
        <end position="273"/>
    </location>
</feature>
<dbReference type="Pfam" id="PF14200">
    <property type="entry name" value="RicinB_lectin_2"/>
    <property type="match status" value="2"/>
</dbReference>
<gene>
    <name evidence="5" type="ORF">Raf01_87040</name>
</gene>
<evidence type="ECO:0000256" key="1">
    <source>
        <dbReference type="ARBA" id="ARBA00022729"/>
    </source>
</evidence>
<dbReference type="InterPro" id="IPR000772">
    <property type="entry name" value="Ricin_B_lectin"/>
</dbReference>
<proteinExistence type="predicted"/>
<keyword evidence="6" id="KW-1185">Reference proteome</keyword>
<feature type="chain" id="PRO_5035207497" description="Ricin B lectin domain-containing protein" evidence="3">
    <location>
        <begin position="33"/>
        <end position="1232"/>
    </location>
</feature>
<feature type="region of interest" description="Disordered" evidence="2">
    <location>
        <begin position="252"/>
        <end position="281"/>
    </location>
</feature>
<dbReference type="Pfam" id="PF13517">
    <property type="entry name" value="FG-GAP_3"/>
    <property type="match status" value="1"/>
</dbReference>
<dbReference type="InterPro" id="IPR035992">
    <property type="entry name" value="Ricin_B-like_lectins"/>
</dbReference>